<dbReference type="PANTHER" id="PTHR46094:SF1">
    <property type="entry name" value="INTEGRATOR COMPLEX SUBUNIT 9"/>
    <property type="match status" value="1"/>
</dbReference>
<keyword evidence="4" id="KW-0963">Cytoplasm</keyword>
<evidence type="ECO:0000313" key="7">
    <source>
        <dbReference type="EMBL" id="GAA0163388.1"/>
    </source>
</evidence>
<dbReference type="InterPro" id="IPR022712">
    <property type="entry name" value="Beta_Casp"/>
</dbReference>
<comment type="subcellular location">
    <subcellularLocation>
        <location evidence="2">Cytoplasm</location>
    </subcellularLocation>
    <subcellularLocation>
        <location evidence="1">Nucleus</location>
    </subcellularLocation>
</comment>
<dbReference type="AlphaFoldDB" id="A0AAV3QI88"/>
<reference evidence="7 8" key="1">
    <citation type="submission" date="2024-01" db="EMBL/GenBank/DDBJ databases">
        <title>The complete chloroplast genome sequence of Lithospermum erythrorhizon: insights into the phylogenetic relationship among Boraginaceae species and the maternal lineages of purple gromwells.</title>
        <authorList>
            <person name="Okada T."/>
            <person name="Watanabe K."/>
        </authorList>
    </citation>
    <scope>NUCLEOTIDE SEQUENCE [LARGE SCALE GENOMIC DNA]</scope>
</reference>
<evidence type="ECO:0000259" key="6">
    <source>
        <dbReference type="SMART" id="SM01027"/>
    </source>
</evidence>
<comment type="caution">
    <text evidence="7">The sequence shown here is derived from an EMBL/GenBank/DDBJ whole genome shotgun (WGS) entry which is preliminary data.</text>
</comment>
<proteinExistence type="inferred from homology"/>
<evidence type="ECO:0000256" key="4">
    <source>
        <dbReference type="ARBA" id="ARBA00022490"/>
    </source>
</evidence>
<dbReference type="GO" id="GO:0032039">
    <property type="term" value="C:integrator complex"/>
    <property type="evidence" value="ECO:0007669"/>
    <property type="project" value="InterPro"/>
</dbReference>
<dbReference type="InterPro" id="IPR001279">
    <property type="entry name" value="Metallo-B-lactamas"/>
</dbReference>
<dbReference type="Pfam" id="PF16661">
    <property type="entry name" value="Lactamase_B_6"/>
    <property type="match status" value="1"/>
</dbReference>
<protein>
    <recommendedName>
        <fullName evidence="6">Beta-Casp domain-containing protein</fullName>
    </recommendedName>
</protein>
<evidence type="ECO:0000256" key="3">
    <source>
        <dbReference type="ARBA" id="ARBA00006861"/>
    </source>
</evidence>
<keyword evidence="8" id="KW-1185">Reference proteome</keyword>
<evidence type="ECO:0000256" key="1">
    <source>
        <dbReference type="ARBA" id="ARBA00004123"/>
    </source>
</evidence>
<dbReference type="InterPro" id="IPR027074">
    <property type="entry name" value="Integrator_9su"/>
</dbReference>
<gene>
    <name evidence="7" type="ORF">LIER_19270</name>
</gene>
<dbReference type="PANTHER" id="PTHR46094">
    <property type="entry name" value="INTEGRATOR COMPLEX SUBUNIT 9"/>
    <property type="match status" value="1"/>
</dbReference>
<accession>A0AAV3QI88</accession>
<evidence type="ECO:0000256" key="5">
    <source>
        <dbReference type="ARBA" id="ARBA00023242"/>
    </source>
</evidence>
<sequence length="696" mass="77420">MLLLQTCLSEGKGYHFPACHILCVSGFRILFDFPLDLSALTVFSPIPIEPLTKYHEEKCPESFESTQIKRRKIEKSLVADDLIHAEPYFKTIKNLQSWNISFIDIVLISSPMGMLGLPFLTRNKGFTAKIYVTDAAARLGQLMMEDLVAMHKELRLVYGPGQSGGPQWMKWNELEFLPVELKEVILGKDGTDFGGWMPLYSADDVKECLHNVRSLKYGEEVCYNGTLLIKGLSSGLEIGSCNWSITTPKGKIVYLSSSIFTSEICMNFDFLPLQGSDVFLYSDFTITNKGNIEDDIGSSSLVADDSSENDEIGVVVNSLANTAESTEETEKLSFLCSCALDSVKSGGSVLVAIGRIGIMIQLLEQIAVLLESSDLEVPIFVISSVAEELLAVSNIIPEWLSKQRQDRLYSGQPLFAHVELLKRKRVHLFPEIHSCSLLKMWQEPCVIFCPHWSLRIGPAVHFLQRWCGDPNSLLVMEEGVDPNLSLLPFNPMEMKVVQCSFLSGIASTKIKPLMKILQPTCVLFPEKMGKIIGNLNQSSSMIYYSENQTVLVPKPKSVSELNIAVELASLLQCANIGKEDLTVARLKGELSVERGQYHLLMQKEQALSSQKRPLLYFGRVDINLLEEALKKMGVIAAATPEAMDTSPRSENVHMLQVLEPVKALIEVTESETVVSTSDEFLAARISEAVRNILYVV</sequence>
<dbReference type="EMBL" id="BAABME010004737">
    <property type="protein sequence ID" value="GAA0163388.1"/>
    <property type="molecule type" value="Genomic_DNA"/>
</dbReference>
<evidence type="ECO:0000313" key="8">
    <source>
        <dbReference type="Proteomes" id="UP001454036"/>
    </source>
</evidence>
<dbReference type="Proteomes" id="UP001454036">
    <property type="component" value="Unassembled WGS sequence"/>
</dbReference>
<dbReference type="Gene3D" id="3.60.15.10">
    <property type="entry name" value="Ribonuclease Z/Hydroxyacylglutathione hydrolase-like"/>
    <property type="match status" value="1"/>
</dbReference>
<dbReference type="InterPro" id="IPR036866">
    <property type="entry name" value="RibonucZ/Hydroxyglut_hydro"/>
</dbReference>
<organism evidence="7 8">
    <name type="scientific">Lithospermum erythrorhizon</name>
    <name type="common">Purple gromwell</name>
    <name type="synonym">Lithospermum officinale var. erythrorhizon</name>
    <dbReference type="NCBI Taxonomy" id="34254"/>
    <lineage>
        <taxon>Eukaryota</taxon>
        <taxon>Viridiplantae</taxon>
        <taxon>Streptophyta</taxon>
        <taxon>Embryophyta</taxon>
        <taxon>Tracheophyta</taxon>
        <taxon>Spermatophyta</taxon>
        <taxon>Magnoliopsida</taxon>
        <taxon>eudicotyledons</taxon>
        <taxon>Gunneridae</taxon>
        <taxon>Pentapetalae</taxon>
        <taxon>asterids</taxon>
        <taxon>lamiids</taxon>
        <taxon>Boraginales</taxon>
        <taxon>Boraginaceae</taxon>
        <taxon>Boraginoideae</taxon>
        <taxon>Lithospermeae</taxon>
        <taxon>Lithospermum</taxon>
    </lineage>
</organism>
<dbReference type="Pfam" id="PF10996">
    <property type="entry name" value="Beta-Casp"/>
    <property type="match status" value="1"/>
</dbReference>
<dbReference type="Gene3D" id="3.40.50.10890">
    <property type="match status" value="1"/>
</dbReference>
<dbReference type="GO" id="GO:0005737">
    <property type="term" value="C:cytoplasm"/>
    <property type="evidence" value="ECO:0007669"/>
    <property type="project" value="UniProtKB-SubCell"/>
</dbReference>
<evidence type="ECO:0000256" key="2">
    <source>
        <dbReference type="ARBA" id="ARBA00004496"/>
    </source>
</evidence>
<dbReference type="GO" id="GO:0034472">
    <property type="term" value="P:snRNA 3'-end processing"/>
    <property type="evidence" value="ECO:0007669"/>
    <property type="project" value="TreeGrafter"/>
</dbReference>
<feature type="domain" description="Beta-Casp" evidence="6">
    <location>
        <begin position="359"/>
        <end position="487"/>
    </location>
</feature>
<name>A0AAV3QI88_LITER</name>
<comment type="similarity">
    <text evidence="3">Belongs to the metallo-beta-lactamase superfamily. RNA-metabolizing metallo-beta-lactamase-like family. INTS9 subfamily.</text>
</comment>
<dbReference type="SUPFAM" id="SSF56281">
    <property type="entry name" value="Metallo-hydrolase/oxidoreductase"/>
    <property type="match status" value="1"/>
</dbReference>
<dbReference type="SMART" id="SM01027">
    <property type="entry name" value="Beta-Casp"/>
    <property type="match status" value="1"/>
</dbReference>
<keyword evidence="5" id="KW-0539">Nucleus</keyword>